<keyword evidence="4" id="KW-0808">Transferase</keyword>
<dbReference type="InterPro" id="IPR004358">
    <property type="entry name" value="Sig_transdc_His_kin-like_C"/>
</dbReference>
<evidence type="ECO:0000256" key="4">
    <source>
        <dbReference type="ARBA" id="ARBA00022679"/>
    </source>
</evidence>
<dbReference type="GO" id="GO:0005524">
    <property type="term" value="F:ATP binding"/>
    <property type="evidence" value="ECO:0007669"/>
    <property type="project" value="UniProtKB-KW"/>
</dbReference>
<reference evidence="9 10" key="1">
    <citation type="submission" date="2016-01" db="EMBL/GenBank/DDBJ databases">
        <authorList>
            <person name="McClelland M."/>
            <person name="Jain A."/>
            <person name="Saraogi P."/>
            <person name="Mendelson R."/>
            <person name="Westerman R."/>
            <person name="SanMiguel P."/>
            <person name="Csonka L."/>
        </authorList>
    </citation>
    <scope>NUCLEOTIDE SEQUENCE [LARGE SCALE GENOMIC DNA]</scope>
    <source>
        <strain evidence="9 10">NCPPB 2472</strain>
    </source>
</reference>
<organism evidence="9 10">
    <name type="scientific">Pseudomonas agarici</name>
    <dbReference type="NCBI Taxonomy" id="46677"/>
    <lineage>
        <taxon>Bacteria</taxon>
        <taxon>Pseudomonadati</taxon>
        <taxon>Pseudomonadota</taxon>
        <taxon>Gammaproteobacteria</taxon>
        <taxon>Pseudomonadales</taxon>
        <taxon>Pseudomonadaceae</taxon>
        <taxon>Pseudomonas</taxon>
    </lineage>
</organism>
<dbReference type="Gene3D" id="3.30.565.10">
    <property type="entry name" value="Histidine kinase-like ATPase, C-terminal domain"/>
    <property type="match status" value="1"/>
</dbReference>
<dbReference type="Pfam" id="PF00512">
    <property type="entry name" value="HisKA"/>
    <property type="match status" value="1"/>
</dbReference>
<dbReference type="Pfam" id="PF02518">
    <property type="entry name" value="HATPase_c"/>
    <property type="match status" value="1"/>
</dbReference>
<accession>A0A0X1SY35</accession>
<dbReference type="InterPro" id="IPR003661">
    <property type="entry name" value="HisK_dim/P_dom"/>
</dbReference>
<keyword evidence="7" id="KW-0067">ATP-binding</keyword>
<dbReference type="Pfam" id="PF00072">
    <property type="entry name" value="Response_reg"/>
    <property type="match status" value="1"/>
</dbReference>
<dbReference type="PROSITE" id="PS50110">
    <property type="entry name" value="RESPONSE_REGULATORY"/>
    <property type="match status" value="1"/>
</dbReference>
<dbReference type="PANTHER" id="PTHR43065">
    <property type="entry name" value="SENSOR HISTIDINE KINASE"/>
    <property type="match status" value="1"/>
</dbReference>
<dbReference type="SUPFAM" id="SSF55874">
    <property type="entry name" value="ATPase domain of HSP90 chaperone/DNA topoisomerase II/histidine kinase"/>
    <property type="match status" value="1"/>
</dbReference>
<dbReference type="CDD" id="cd00130">
    <property type="entry name" value="PAS"/>
    <property type="match status" value="2"/>
</dbReference>
<dbReference type="GO" id="GO:0000155">
    <property type="term" value="F:phosphorelay sensor kinase activity"/>
    <property type="evidence" value="ECO:0007669"/>
    <property type="project" value="InterPro"/>
</dbReference>
<sequence length="651" mass="71844">MSDQPAFRNDFDDNRFRLLVDAGIDCAIYTIDPQGVVVSWNKGAERCKGYPEEEILGAHFSCFYTPEDRRDGVPEQALDTAISEGRFEGQGWRVRKDGTRFWCYVVIDPIRDPLGGLLGFAKITRDLTEHKLAEQNLKQSEQQFRLLVQSVTDYAIYMLDREGRVSSWNPGAQRIKGYLPQEVIGKNFSMFYTEQDRATDEPLRALDIAAREGRFEKQGWRVRKDGTQFLAHVILDPIRADTGKIIGFAKITRDISESVEAQKKLELAREALFQSQKLQAIGQLSGGIAHDFNNLLTVIQGNLELLHKRVDGDPKLSRLVDNALLGTERGVSLTQRMLAFARRQELKTEVVHLPRLITNLLDLLCSSAGPQVVVQVQLSEELPAVHVDINQLELALLNLVSNSRDAMPAGGTIRINAEIHGRTGTLPHDDYVCLSVIDDGEGMDEQTLAYAADPFFTTKGVGKGTGLGLSMVHGLAEQLGGQLVLKSSKDQGTTAQLWLPVATDAVTRLPLLPEKTPGPLFKPLTVLVVDDDSLVLNSTMMLLEDLGHRVICAVSGVQALQCFGHKPDIDLMITDVAMPQMDGAQLAEAVRNLYPALPIILATGYAQHLEGMAVQLPRILKPYNQLQLKEALARAMPRETPPGADLPPALA</sequence>
<dbReference type="Pfam" id="PF13426">
    <property type="entry name" value="PAS_9"/>
    <property type="match status" value="1"/>
</dbReference>
<dbReference type="InterPro" id="IPR011006">
    <property type="entry name" value="CheY-like_superfamily"/>
</dbReference>
<dbReference type="EC" id="2.7.13.3" evidence="2"/>
<dbReference type="InterPro" id="IPR036890">
    <property type="entry name" value="HATPase_C_sf"/>
</dbReference>
<dbReference type="InterPro" id="IPR001789">
    <property type="entry name" value="Sig_transdc_resp-reg_receiver"/>
</dbReference>
<dbReference type="InterPro" id="IPR001610">
    <property type="entry name" value="PAC"/>
</dbReference>
<dbReference type="InterPro" id="IPR000700">
    <property type="entry name" value="PAS-assoc_C"/>
</dbReference>
<gene>
    <name evidence="9" type="ORF">AWM79_05310</name>
</gene>
<evidence type="ECO:0000313" key="10">
    <source>
        <dbReference type="Proteomes" id="UP000063229"/>
    </source>
</evidence>
<dbReference type="Gene3D" id="3.40.50.2300">
    <property type="match status" value="1"/>
</dbReference>
<dbReference type="SMART" id="SM00448">
    <property type="entry name" value="REC"/>
    <property type="match status" value="1"/>
</dbReference>
<keyword evidence="6 9" id="KW-0418">Kinase</keyword>
<dbReference type="SUPFAM" id="SSF52172">
    <property type="entry name" value="CheY-like"/>
    <property type="match status" value="1"/>
</dbReference>
<dbReference type="PROSITE" id="PS50109">
    <property type="entry name" value="HIS_KIN"/>
    <property type="match status" value="1"/>
</dbReference>
<dbReference type="InterPro" id="IPR005467">
    <property type="entry name" value="His_kinase_dom"/>
</dbReference>
<dbReference type="SMART" id="SM00086">
    <property type="entry name" value="PAC"/>
    <property type="match status" value="2"/>
</dbReference>
<dbReference type="InterPro" id="IPR000014">
    <property type="entry name" value="PAS"/>
</dbReference>
<comment type="catalytic activity">
    <reaction evidence="1">
        <text>ATP + protein L-histidine = ADP + protein N-phospho-L-histidine.</text>
        <dbReference type="EC" id="2.7.13.3"/>
    </reaction>
</comment>
<dbReference type="STRING" id="46677.AWM79_05310"/>
<dbReference type="PROSITE" id="PS50113">
    <property type="entry name" value="PAC"/>
    <property type="match status" value="2"/>
</dbReference>
<dbReference type="PANTHER" id="PTHR43065:SF49">
    <property type="entry name" value="HISTIDINE KINASE"/>
    <property type="match status" value="1"/>
</dbReference>
<dbReference type="InterPro" id="IPR035965">
    <property type="entry name" value="PAS-like_dom_sf"/>
</dbReference>
<dbReference type="AlphaFoldDB" id="A0A0X1SY35"/>
<dbReference type="SUPFAM" id="SSF47384">
    <property type="entry name" value="Homodimeric domain of signal transducing histidine kinase"/>
    <property type="match status" value="1"/>
</dbReference>
<dbReference type="SMART" id="SM00388">
    <property type="entry name" value="HisKA"/>
    <property type="match status" value="1"/>
</dbReference>
<dbReference type="NCBIfam" id="TIGR00229">
    <property type="entry name" value="sensory_box"/>
    <property type="match status" value="2"/>
</dbReference>
<evidence type="ECO:0000256" key="1">
    <source>
        <dbReference type="ARBA" id="ARBA00000085"/>
    </source>
</evidence>
<keyword evidence="3" id="KW-0597">Phosphoprotein</keyword>
<dbReference type="InterPro" id="IPR013767">
    <property type="entry name" value="PAS_fold"/>
</dbReference>
<dbReference type="InterPro" id="IPR003594">
    <property type="entry name" value="HATPase_dom"/>
</dbReference>
<dbReference type="EMBL" id="CP014135">
    <property type="protein sequence ID" value="AMB84757.1"/>
    <property type="molecule type" value="Genomic_DNA"/>
</dbReference>
<dbReference type="Proteomes" id="UP000063229">
    <property type="component" value="Chromosome"/>
</dbReference>
<evidence type="ECO:0000256" key="8">
    <source>
        <dbReference type="ARBA" id="ARBA00023012"/>
    </source>
</evidence>
<dbReference type="GO" id="GO:0006355">
    <property type="term" value="P:regulation of DNA-templated transcription"/>
    <property type="evidence" value="ECO:0007669"/>
    <property type="project" value="InterPro"/>
</dbReference>
<dbReference type="Gene3D" id="3.30.450.20">
    <property type="entry name" value="PAS domain"/>
    <property type="match status" value="2"/>
</dbReference>
<keyword evidence="5" id="KW-0547">Nucleotide-binding</keyword>
<evidence type="ECO:0000256" key="3">
    <source>
        <dbReference type="ARBA" id="ARBA00022553"/>
    </source>
</evidence>
<dbReference type="PROSITE" id="PS50112">
    <property type="entry name" value="PAS"/>
    <property type="match status" value="2"/>
</dbReference>
<dbReference type="InterPro" id="IPR036097">
    <property type="entry name" value="HisK_dim/P_sf"/>
</dbReference>
<name>A0A0X1SY35_PSEAA</name>
<dbReference type="KEGG" id="pagb:AWM79_05310"/>
<evidence type="ECO:0000256" key="7">
    <source>
        <dbReference type="ARBA" id="ARBA00022840"/>
    </source>
</evidence>
<protein>
    <recommendedName>
        <fullName evidence="2">histidine kinase</fullName>
        <ecNumber evidence="2">2.7.13.3</ecNumber>
    </recommendedName>
</protein>
<evidence type="ECO:0000313" key="9">
    <source>
        <dbReference type="EMBL" id="AMB84757.1"/>
    </source>
</evidence>
<evidence type="ECO:0000256" key="5">
    <source>
        <dbReference type="ARBA" id="ARBA00022741"/>
    </source>
</evidence>
<dbReference type="SMART" id="SM00091">
    <property type="entry name" value="PAS"/>
    <property type="match status" value="2"/>
</dbReference>
<dbReference type="CDD" id="cd00082">
    <property type="entry name" value="HisKA"/>
    <property type="match status" value="1"/>
</dbReference>
<keyword evidence="8" id="KW-0902">Two-component regulatory system</keyword>
<dbReference type="Pfam" id="PF00989">
    <property type="entry name" value="PAS"/>
    <property type="match status" value="1"/>
</dbReference>
<dbReference type="PRINTS" id="PR00344">
    <property type="entry name" value="BCTRLSENSOR"/>
</dbReference>
<dbReference type="SUPFAM" id="SSF55785">
    <property type="entry name" value="PYP-like sensor domain (PAS domain)"/>
    <property type="match status" value="2"/>
</dbReference>
<keyword evidence="10" id="KW-1185">Reference proteome</keyword>
<proteinExistence type="predicted"/>
<dbReference type="OrthoDB" id="9772100at2"/>
<evidence type="ECO:0000256" key="2">
    <source>
        <dbReference type="ARBA" id="ARBA00012438"/>
    </source>
</evidence>
<dbReference type="SMART" id="SM00387">
    <property type="entry name" value="HATPase_c"/>
    <property type="match status" value="1"/>
</dbReference>
<dbReference type="RefSeq" id="WP_017131923.1">
    <property type="nucleotide sequence ID" value="NZ_CP014135.1"/>
</dbReference>
<evidence type="ECO:0000256" key="6">
    <source>
        <dbReference type="ARBA" id="ARBA00022777"/>
    </source>
</evidence>
<dbReference type="Gene3D" id="1.10.287.130">
    <property type="match status" value="1"/>
</dbReference>